<dbReference type="Proteomes" id="UP000247810">
    <property type="component" value="Unassembled WGS sequence"/>
</dbReference>
<dbReference type="SUPFAM" id="SSF46785">
    <property type="entry name" value="Winged helix' DNA-binding domain"/>
    <property type="match status" value="1"/>
</dbReference>
<feature type="compositionally biased region" description="Basic and acidic residues" evidence="3">
    <location>
        <begin position="209"/>
        <end position="232"/>
    </location>
</feature>
<dbReference type="InterPro" id="IPR036390">
    <property type="entry name" value="WH_DNA-bd_sf"/>
</dbReference>
<dbReference type="PANTHER" id="PTHR22792">
    <property type="entry name" value="LUPUS LA PROTEIN-RELATED"/>
    <property type="match status" value="1"/>
</dbReference>
<evidence type="ECO:0000256" key="3">
    <source>
        <dbReference type="SAM" id="MobiDB-lite"/>
    </source>
</evidence>
<feature type="compositionally biased region" description="Polar residues" evidence="3">
    <location>
        <begin position="709"/>
        <end position="751"/>
    </location>
</feature>
<reference evidence="5 6" key="1">
    <citation type="submission" date="2018-02" db="EMBL/GenBank/DDBJ databases">
        <title>The genomes of Aspergillus section Nigri reveals drivers in fungal speciation.</title>
        <authorList>
            <consortium name="DOE Joint Genome Institute"/>
            <person name="Vesth T.C."/>
            <person name="Nybo J."/>
            <person name="Theobald S."/>
            <person name="Brandl J."/>
            <person name="Frisvad J.C."/>
            <person name="Nielsen K.F."/>
            <person name="Lyhne E.K."/>
            <person name="Kogle M.E."/>
            <person name="Kuo A."/>
            <person name="Riley R."/>
            <person name="Clum A."/>
            <person name="Nolan M."/>
            <person name="Lipzen A."/>
            <person name="Salamov A."/>
            <person name="Henrissat B."/>
            <person name="Wiebenga A."/>
            <person name="De vries R.P."/>
            <person name="Grigoriev I.V."/>
            <person name="Mortensen U.H."/>
            <person name="Andersen M.R."/>
            <person name="Baker S.E."/>
        </authorList>
    </citation>
    <scope>NUCLEOTIDE SEQUENCE [LARGE SCALE GENOMIC DNA]</scope>
    <source>
        <strain evidence="5 6">CBS 707.79</strain>
    </source>
</reference>
<feature type="compositionally biased region" description="Polar residues" evidence="3">
    <location>
        <begin position="37"/>
        <end position="53"/>
    </location>
</feature>
<feature type="compositionally biased region" description="Polar residues" evidence="3">
    <location>
        <begin position="102"/>
        <end position="124"/>
    </location>
</feature>
<evidence type="ECO:0000259" key="4">
    <source>
        <dbReference type="PROSITE" id="PS50961"/>
    </source>
</evidence>
<dbReference type="InterPro" id="IPR036388">
    <property type="entry name" value="WH-like_DNA-bd_sf"/>
</dbReference>
<keyword evidence="1 2" id="KW-0694">RNA-binding</keyword>
<proteinExistence type="predicted"/>
<feature type="region of interest" description="Disordered" evidence="3">
    <location>
        <begin position="703"/>
        <end position="751"/>
    </location>
</feature>
<feature type="compositionally biased region" description="Basic and acidic residues" evidence="3">
    <location>
        <begin position="368"/>
        <end position="379"/>
    </location>
</feature>
<dbReference type="InterPro" id="IPR045180">
    <property type="entry name" value="La_dom_prot"/>
</dbReference>
<feature type="compositionally biased region" description="Polar residues" evidence="3">
    <location>
        <begin position="489"/>
        <end position="498"/>
    </location>
</feature>
<dbReference type="GO" id="GO:0005829">
    <property type="term" value="C:cytosol"/>
    <property type="evidence" value="ECO:0007669"/>
    <property type="project" value="TreeGrafter"/>
</dbReference>
<dbReference type="InterPro" id="IPR006630">
    <property type="entry name" value="La_HTH"/>
</dbReference>
<feature type="compositionally biased region" description="Low complexity" evidence="3">
    <location>
        <begin position="170"/>
        <end position="195"/>
    </location>
</feature>
<dbReference type="SMART" id="SM00715">
    <property type="entry name" value="LA"/>
    <property type="match status" value="1"/>
</dbReference>
<feature type="domain" description="HTH La-type RNA-binding" evidence="4">
    <location>
        <begin position="576"/>
        <end position="670"/>
    </location>
</feature>
<feature type="compositionally biased region" description="Basic and acidic residues" evidence="3">
    <location>
        <begin position="409"/>
        <end position="427"/>
    </location>
</feature>
<feature type="region of interest" description="Disordered" evidence="3">
    <location>
        <begin position="1"/>
        <end position="502"/>
    </location>
</feature>
<dbReference type="OrthoDB" id="340227at2759"/>
<feature type="compositionally biased region" description="Basic and acidic residues" evidence="3">
    <location>
        <begin position="457"/>
        <end position="476"/>
    </location>
</feature>
<gene>
    <name evidence="5" type="ORF">BO71DRAFT_109284</name>
</gene>
<accession>A0A319DMW1</accession>
<dbReference type="STRING" id="1448320.A0A319DMW1"/>
<feature type="compositionally biased region" description="Polar residues" evidence="3">
    <location>
        <begin position="343"/>
        <end position="362"/>
    </location>
</feature>
<dbReference type="EMBL" id="KZ826030">
    <property type="protein sequence ID" value="PYH89438.1"/>
    <property type="molecule type" value="Genomic_DNA"/>
</dbReference>
<keyword evidence="6" id="KW-1185">Reference proteome</keyword>
<organism evidence="5 6">
    <name type="scientific">Aspergillus ellipticus CBS 707.79</name>
    <dbReference type="NCBI Taxonomy" id="1448320"/>
    <lineage>
        <taxon>Eukaryota</taxon>
        <taxon>Fungi</taxon>
        <taxon>Dikarya</taxon>
        <taxon>Ascomycota</taxon>
        <taxon>Pezizomycotina</taxon>
        <taxon>Eurotiomycetes</taxon>
        <taxon>Eurotiomycetidae</taxon>
        <taxon>Eurotiales</taxon>
        <taxon>Aspergillaceae</taxon>
        <taxon>Aspergillus</taxon>
        <taxon>Aspergillus subgen. Circumdati</taxon>
    </lineage>
</organism>
<feature type="compositionally biased region" description="Polar residues" evidence="3">
    <location>
        <begin position="388"/>
        <end position="399"/>
    </location>
</feature>
<dbReference type="AlphaFoldDB" id="A0A319DMW1"/>
<evidence type="ECO:0000313" key="6">
    <source>
        <dbReference type="Proteomes" id="UP000247810"/>
    </source>
</evidence>
<dbReference type="GO" id="GO:0010494">
    <property type="term" value="C:cytoplasmic stress granule"/>
    <property type="evidence" value="ECO:0007669"/>
    <property type="project" value="TreeGrafter"/>
</dbReference>
<feature type="compositionally biased region" description="Low complexity" evidence="3">
    <location>
        <begin position="77"/>
        <end position="93"/>
    </location>
</feature>
<dbReference type="GO" id="GO:0045727">
    <property type="term" value="P:positive regulation of translation"/>
    <property type="evidence" value="ECO:0007669"/>
    <property type="project" value="TreeGrafter"/>
</dbReference>
<dbReference type="PROSITE" id="PS50961">
    <property type="entry name" value="HTH_LA"/>
    <property type="match status" value="1"/>
</dbReference>
<feature type="compositionally biased region" description="Basic and acidic residues" evidence="3">
    <location>
        <begin position="63"/>
        <end position="72"/>
    </location>
</feature>
<feature type="compositionally biased region" description="Basic and acidic residues" evidence="3">
    <location>
        <begin position="129"/>
        <end position="148"/>
    </location>
</feature>
<feature type="compositionally biased region" description="Basic and acidic residues" evidence="3">
    <location>
        <begin position="160"/>
        <end position="169"/>
    </location>
</feature>
<evidence type="ECO:0000313" key="5">
    <source>
        <dbReference type="EMBL" id="PYH89438.1"/>
    </source>
</evidence>
<dbReference type="CDD" id="cd07323">
    <property type="entry name" value="LAM"/>
    <property type="match status" value="1"/>
</dbReference>
<protein>
    <recommendedName>
        <fullName evidence="4">HTH La-type RNA-binding domain-containing protein</fullName>
    </recommendedName>
</protein>
<evidence type="ECO:0000256" key="2">
    <source>
        <dbReference type="PROSITE-ProRule" id="PRU00332"/>
    </source>
</evidence>
<dbReference type="VEuPathDB" id="FungiDB:BO71DRAFT_109284"/>
<feature type="compositionally biased region" description="Basic and acidic residues" evidence="3">
    <location>
        <begin position="252"/>
        <end position="279"/>
    </location>
</feature>
<name>A0A319DMW1_9EURO</name>
<evidence type="ECO:0000256" key="1">
    <source>
        <dbReference type="ARBA" id="ARBA00022884"/>
    </source>
</evidence>
<dbReference type="PANTHER" id="PTHR22792:SF132">
    <property type="entry name" value="LA-RELATED PROTEIN 1"/>
    <property type="match status" value="1"/>
</dbReference>
<dbReference type="Gene3D" id="1.10.10.10">
    <property type="entry name" value="Winged helix-like DNA-binding domain superfamily/Winged helix DNA-binding domain"/>
    <property type="match status" value="1"/>
</dbReference>
<sequence>MAATFSYAQAAKGIAPAPSSAKADPTQETSKIEEQNADSSSQTNTETVSSKVETAQEGEVIEAADKEVDHTTNAKVSASGTSSPSDGSSSTSTIPKDDEESNTPNGTSESTWDKQSQVSGTEKATNAGEDAKDKTTEKEKTVPAKELKVAPLPTVNIWHQRKEAQEAKAKAIAALKPTAKSGTSKTTSAASSISGDHQPEPSKPAPKKKGSDNTEGPKDRKKTDGGKGREDSASIPPVGDASMWPTPQVAQGEDKKKTQEKTEKSDKSPVIRPHGKEKWTPVPYVPTAVFNTPLPSARRGGRTARGGRENTRNGPHGTGADKTASGQAVQAKQAASADRGRNEQNSGRANSLPAQTRRSNSADAGLPDTRKHQTADRGRGSKGAENANAGSTGRNSNGAETFPRHHRDAKQFAKGHDAGHKGGEHGSRNPQMSVDARSGTTQDRRLENGPKSADFAGFHDRKEKEFTRESRADRGRGSHRGGRGGFSGAPNSHFPNNHISHHNYVHPKTYGFTERQRSQHGPVNGSQGHRMNIRSPSLPNSAAMYGAYPFPGDMNAMYGYQPMHAGPMTAYPYPQYMEPFSLMSMISMQLEYYFSVDNLCKDMFLRKHMDSQGYVGLAFIASFKRIKTLTEDIELLRHVSRQLRNVEYFASENGLDRLRPREHWGQWVLPLDQRDLSAQNEGPSPASNIAHLDETVVSQNHLDGAVNGQLPNGTAESHGPKTSLSSAAPEFSPSNPLNAQTEVTNVRNSPQ</sequence>
<dbReference type="GO" id="GO:0003723">
    <property type="term" value="F:RNA binding"/>
    <property type="evidence" value="ECO:0007669"/>
    <property type="project" value="UniProtKB-UniRule"/>
</dbReference>
<dbReference type="Pfam" id="PF05383">
    <property type="entry name" value="La"/>
    <property type="match status" value="1"/>
</dbReference>